<dbReference type="PANTHER" id="PTHR40448:SF1">
    <property type="entry name" value="TWO-COMPONENT SENSOR HISTIDINE KINASE"/>
    <property type="match status" value="1"/>
</dbReference>
<evidence type="ECO:0000313" key="5">
    <source>
        <dbReference type="Proteomes" id="UP000014197"/>
    </source>
</evidence>
<evidence type="ECO:0000313" key="3">
    <source>
        <dbReference type="EMBL" id="EOT61692.1"/>
    </source>
</evidence>
<dbReference type="OrthoDB" id="1656061at2"/>
<dbReference type="RefSeq" id="WP_010763146.1">
    <property type="nucleotide sequence ID" value="NZ_KB946316.1"/>
</dbReference>
<dbReference type="STRING" id="155618.RV06_GL001971"/>
<dbReference type="eggNOG" id="COG3290">
    <property type="taxonomic scope" value="Bacteria"/>
</dbReference>
<protein>
    <recommendedName>
        <fullName evidence="6">Sensor histidine kinase NatK C-terminal domain-containing protein</fullName>
    </recommendedName>
</protein>
<evidence type="ECO:0008006" key="6">
    <source>
        <dbReference type="Google" id="ProtNLM"/>
    </source>
</evidence>
<keyword evidence="1" id="KW-1133">Transmembrane helix</keyword>
<proteinExistence type="predicted"/>
<keyword evidence="1" id="KW-0472">Membrane</keyword>
<evidence type="ECO:0000313" key="2">
    <source>
        <dbReference type="EMBL" id="EOH92593.1"/>
    </source>
</evidence>
<comment type="caution">
    <text evidence="2">The sequence shown here is derived from an EMBL/GenBank/DDBJ whole genome shotgun (WGS) entry which is preliminary data.</text>
</comment>
<dbReference type="Proteomes" id="UP000014197">
    <property type="component" value="Unassembled WGS sequence"/>
</dbReference>
<evidence type="ECO:0000256" key="1">
    <source>
        <dbReference type="SAM" id="Phobius"/>
    </source>
</evidence>
<evidence type="ECO:0000313" key="4">
    <source>
        <dbReference type="Proteomes" id="UP000013858"/>
    </source>
</evidence>
<feature type="transmembrane region" description="Helical" evidence="1">
    <location>
        <begin position="77"/>
        <end position="97"/>
    </location>
</feature>
<gene>
    <name evidence="3" type="ORF">I583_00674</name>
    <name evidence="2" type="ORF">UAW_02990</name>
</gene>
<feature type="transmembrane region" description="Helical" evidence="1">
    <location>
        <begin position="54"/>
        <end position="70"/>
    </location>
</feature>
<dbReference type="Proteomes" id="UP000013858">
    <property type="component" value="Unassembled WGS sequence"/>
</dbReference>
<feature type="transmembrane region" description="Helical" evidence="1">
    <location>
        <begin position="32"/>
        <end position="48"/>
    </location>
</feature>
<feature type="transmembrane region" description="Helical" evidence="1">
    <location>
        <begin position="117"/>
        <end position="137"/>
    </location>
</feature>
<keyword evidence="5" id="KW-1185">Reference proteome</keyword>
<dbReference type="EMBL" id="ASVY01000002">
    <property type="protein sequence ID" value="EOT61692.1"/>
    <property type="molecule type" value="Genomic_DNA"/>
</dbReference>
<name>R2QBH3_9ENTE</name>
<feature type="transmembrane region" description="Helical" evidence="1">
    <location>
        <begin position="157"/>
        <end position="174"/>
    </location>
</feature>
<organism evidence="2 4">
    <name type="scientific">Enterococcus haemoperoxidus ATCC BAA-382</name>
    <dbReference type="NCBI Taxonomy" id="1158608"/>
    <lineage>
        <taxon>Bacteria</taxon>
        <taxon>Bacillati</taxon>
        <taxon>Bacillota</taxon>
        <taxon>Bacilli</taxon>
        <taxon>Lactobacillales</taxon>
        <taxon>Enterococcaceae</taxon>
        <taxon>Enterococcus</taxon>
    </lineage>
</organism>
<dbReference type="PATRIC" id="fig|1158608.3.peg.2927"/>
<accession>R2QBH3</accession>
<keyword evidence="1" id="KW-0812">Transmembrane</keyword>
<feature type="transmembrane region" description="Helical" evidence="1">
    <location>
        <begin position="186"/>
        <end position="208"/>
    </location>
</feature>
<dbReference type="GO" id="GO:0042802">
    <property type="term" value="F:identical protein binding"/>
    <property type="evidence" value="ECO:0007669"/>
    <property type="project" value="TreeGrafter"/>
</dbReference>
<sequence>METYLATELFAINYLQIVWTLLHKKYIDTKHSTILSIILALTILISYFVRTSYIYILLFVFYVSLAVFIVRFTGNWILMSLTLFLINSLVLISWLFTYDLMNFLFQIHYINADQHQILVPFSFFGQQIGLFLLIFAIKKVDKTYLITDSILHIQKNYKIQSIVALFFLTIFSLLKQSAVQHFFVESFLYLTFLMLTLNLIVYTTAYSYSKYYQQQLKKQVLFEQYNQELEKITISDEFRHDYRNILLSLADYIEQDQSQEALTYIASITDYSKNLLEEDSYVELGNIPIPSVQGLLLYLIEDCTAKQIALHLNIPDIIKESEISIRLIDFLHCLSVISEYAVKETQKGKENNLYVLIEKEVNQLYIKFTNTTSAQVNLEKTIEESILSKKFYKEHGLTAIVKTIRQYEGANFSLQFDKEYFSATFTLAN</sequence>
<reference evidence="2 4" key="1">
    <citation type="submission" date="2013-02" db="EMBL/GenBank/DDBJ databases">
        <title>The Genome Sequence of Enterococcus haemoperoxidus BAA-382.</title>
        <authorList>
            <consortium name="The Broad Institute Genome Sequencing Platform"/>
            <consortium name="The Broad Institute Genome Sequencing Center for Infectious Disease"/>
            <person name="Earl A.M."/>
            <person name="Gilmore M.S."/>
            <person name="Lebreton F."/>
            <person name="Walker B."/>
            <person name="Young S.K."/>
            <person name="Zeng Q."/>
            <person name="Gargeya S."/>
            <person name="Fitzgerald M."/>
            <person name="Haas B."/>
            <person name="Abouelleil A."/>
            <person name="Alvarado L."/>
            <person name="Arachchi H.M."/>
            <person name="Berlin A.M."/>
            <person name="Chapman S.B."/>
            <person name="Dewar J."/>
            <person name="Goldberg J."/>
            <person name="Griggs A."/>
            <person name="Gujja S."/>
            <person name="Hansen M."/>
            <person name="Howarth C."/>
            <person name="Imamovic A."/>
            <person name="Larimer J."/>
            <person name="McCowan C."/>
            <person name="Murphy C."/>
            <person name="Neiman D."/>
            <person name="Pearson M."/>
            <person name="Priest M."/>
            <person name="Roberts A."/>
            <person name="Saif S."/>
            <person name="Shea T."/>
            <person name="Sisk P."/>
            <person name="Sykes S."/>
            <person name="Wortman J."/>
            <person name="Nusbaum C."/>
            <person name="Birren B."/>
        </authorList>
    </citation>
    <scope>NUCLEOTIDE SEQUENCE [LARGE SCALE GENOMIC DNA]</scope>
    <source>
        <strain evidence="2 4">ATCC BAA-382</strain>
    </source>
</reference>
<dbReference type="AlphaFoldDB" id="R2QBH3"/>
<dbReference type="PANTHER" id="PTHR40448">
    <property type="entry name" value="TWO-COMPONENT SENSOR HISTIDINE KINASE"/>
    <property type="match status" value="1"/>
</dbReference>
<dbReference type="EMBL" id="AJAR01000028">
    <property type="protein sequence ID" value="EOH92593.1"/>
    <property type="molecule type" value="Genomic_DNA"/>
</dbReference>
<reference evidence="3 5" key="2">
    <citation type="submission" date="2013-03" db="EMBL/GenBank/DDBJ databases">
        <title>The Genome Sequence of Enterococcus haemoperoxidus BAA-382 (PacBio/Illumina hybrid assembly).</title>
        <authorList>
            <consortium name="The Broad Institute Genomics Platform"/>
            <consortium name="The Broad Institute Genome Sequencing Center for Infectious Disease"/>
            <person name="Earl A."/>
            <person name="Russ C."/>
            <person name="Gilmore M."/>
            <person name="Surin D."/>
            <person name="Walker B."/>
            <person name="Young S."/>
            <person name="Zeng Q."/>
            <person name="Gargeya S."/>
            <person name="Fitzgerald M."/>
            <person name="Haas B."/>
            <person name="Abouelleil A."/>
            <person name="Allen A.W."/>
            <person name="Alvarado L."/>
            <person name="Arachchi H.M."/>
            <person name="Berlin A.M."/>
            <person name="Chapman S.B."/>
            <person name="Gainer-Dewar J."/>
            <person name="Goldberg J."/>
            <person name="Griggs A."/>
            <person name="Gujja S."/>
            <person name="Hansen M."/>
            <person name="Howarth C."/>
            <person name="Imamovic A."/>
            <person name="Ireland A."/>
            <person name="Larimer J."/>
            <person name="McCowan C."/>
            <person name="Murphy C."/>
            <person name="Pearson M."/>
            <person name="Poon T.W."/>
            <person name="Priest M."/>
            <person name="Roberts A."/>
            <person name="Saif S."/>
            <person name="Shea T."/>
            <person name="Sisk P."/>
            <person name="Sykes S."/>
            <person name="Wortman J."/>
            <person name="Nusbaum C."/>
            <person name="Birren B."/>
        </authorList>
    </citation>
    <scope>NUCLEOTIDE SEQUENCE [LARGE SCALE GENOMIC DNA]</scope>
    <source>
        <strain evidence="3 5">ATCC BAA-382</strain>
    </source>
</reference>